<dbReference type="KEGG" id="aali:118461698"/>
<dbReference type="OrthoDB" id="7739615at2759"/>
<protein>
    <submittedName>
        <fullName evidence="1">Uncharacterized protein</fullName>
    </submittedName>
</protein>
<reference evidence="1 2" key="1">
    <citation type="journal article" date="2017" name="G3 (Bethesda)">
        <title>The Physical Genome Mapping of Anopheles albimanus Corrected Scaffold Misassemblies and Identified Interarm Rearrangements in Genus Anopheles.</title>
        <authorList>
            <person name="Artemov G.N."/>
            <person name="Peery A.N."/>
            <person name="Jiang X."/>
            <person name="Tu Z."/>
            <person name="Stegniy V.N."/>
            <person name="Sharakhova M.V."/>
            <person name="Sharakhov I.V."/>
        </authorList>
    </citation>
    <scope>NUCLEOTIDE SEQUENCE [LARGE SCALE GENOMIC DNA]</scope>
    <source>
        <strain evidence="1 2">ALBI9_A</strain>
    </source>
</reference>
<organism evidence="1 2">
    <name type="scientific">Anopheles albimanus</name>
    <name type="common">New world malaria mosquito</name>
    <dbReference type="NCBI Taxonomy" id="7167"/>
    <lineage>
        <taxon>Eukaryota</taxon>
        <taxon>Metazoa</taxon>
        <taxon>Ecdysozoa</taxon>
        <taxon>Arthropoda</taxon>
        <taxon>Hexapoda</taxon>
        <taxon>Insecta</taxon>
        <taxon>Pterygota</taxon>
        <taxon>Neoptera</taxon>
        <taxon>Endopterygota</taxon>
        <taxon>Diptera</taxon>
        <taxon>Nematocera</taxon>
        <taxon>Culicoidea</taxon>
        <taxon>Culicidae</taxon>
        <taxon>Anophelinae</taxon>
        <taxon>Anopheles</taxon>
    </lineage>
</organism>
<dbReference type="EnsemblMetazoa" id="AALB009400-RA">
    <property type="protein sequence ID" value="AALB009400-PA"/>
    <property type="gene ID" value="AALB009400"/>
</dbReference>
<proteinExistence type="predicted"/>
<dbReference type="VEuPathDB" id="VectorBase:AALB20_035821"/>
<sequence>MARIQLYTLALFLCLGVQLDNVNAMNCPYCLDVLACAANEVPKVDCTGYIVNRTVLTLGGIFQDLTAYTTPDTVYSCVEVNFRRDENSSDILAIKGCTAGRKSICGEPTFDYNGILSCRSYSGADRHQLSMVLLLNMAIIAFALLFVS</sequence>
<name>A0A182FS74_ANOAL</name>
<dbReference type="GeneID" id="118461698"/>
<keyword evidence="2" id="KW-1185">Reference proteome</keyword>
<evidence type="ECO:0000313" key="1">
    <source>
        <dbReference type="EnsemblMetazoa" id="AALB009400-PA"/>
    </source>
</evidence>
<reference evidence="1" key="2">
    <citation type="submission" date="2022-08" db="UniProtKB">
        <authorList>
            <consortium name="EnsemblMetazoa"/>
        </authorList>
    </citation>
    <scope>IDENTIFICATION</scope>
    <source>
        <strain evidence="1">STECLA/ALBI9_A</strain>
    </source>
</reference>
<accession>A0A182FS74</accession>
<dbReference type="VEuPathDB" id="VectorBase:AALB009400"/>
<dbReference type="AlphaFoldDB" id="A0A182FS74"/>
<dbReference type="Proteomes" id="UP000069272">
    <property type="component" value="Chromosome 2R"/>
</dbReference>
<evidence type="ECO:0000313" key="2">
    <source>
        <dbReference type="Proteomes" id="UP000069272"/>
    </source>
</evidence>
<dbReference type="RefSeq" id="XP_035783210.1">
    <property type="nucleotide sequence ID" value="XM_035927317.1"/>
</dbReference>